<dbReference type="EMBL" id="BMOY01000009">
    <property type="protein sequence ID" value="GGJ01672.1"/>
    <property type="molecule type" value="Genomic_DNA"/>
</dbReference>
<organism evidence="2 3">
    <name type="scientific">Alicyclobacillus cellulosilyticus</name>
    <dbReference type="NCBI Taxonomy" id="1003997"/>
    <lineage>
        <taxon>Bacteria</taxon>
        <taxon>Bacillati</taxon>
        <taxon>Bacillota</taxon>
        <taxon>Bacilli</taxon>
        <taxon>Bacillales</taxon>
        <taxon>Alicyclobacillaceae</taxon>
        <taxon>Alicyclobacillus</taxon>
    </lineage>
</organism>
<keyword evidence="1" id="KW-1133">Transmembrane helix</keyword>
<proteinExistence type="predicted"/>
<evidence type="ECO:0000313" key="2">
    <source>
        <dbReference type="EMBL" id="GGJ01672.1"/>
    </source>
</evidence>
<name>A0A917NHI8_9BACL</name>
<keyword evidence="1" id="KW-0812">Transmembrane</keyword>
<gene>
    <name evidence="2" type="ORF">GCM10010885_08590</name>
</gene>
<dbReference type="AlphaFoldDB" id="A0A917NHI8"/>
<protein>
    <submittedName>
        <fullName evidence="2">Uncharacterized protein</fullName>
    </submittedName>
</protein>
<sequence length="102" mass="11303">MKRPSGTNQPLARVVSLDEVRRERAEKEKTADLHAIASGPWPSRTPHQEVVIHRADRVPSDRPLGLKDDALRKGPSWIRVGALVMVLVVVASLLVQALLLFI</sequence>
<feature type="transmembrane region" description="Helical" evidence="1">
    <location>
        <begin position="77"/>
        <end position="101"/>
    </location>
</feature>
<dbReference type="RefSeq" id="WP_188881358.1">
    <property type="nucleotide sequence ID" value="NZ_BMOY01000009.1"/>
</dbReference>
<comment type="caution">
    <text evidence="2">The sequence shown here is derived from an EMBL/GenBank/DDBJ whole genome shotgun (WGS) entry which is preliminary data.</text>
</comment>
<keyword evidence="3" id="KW-1185">Reference proteome</keyword>
<keyword evidence="1" id="KW-0472">Membrane</keyword>
<reference evidence="2" key="1">
    <citation type="journal article" date="2014" name="Int. J. Syst. Evol. Microbiol.">
        <title>Complete genome sequence of Corynebacterium casei LMG S-19264T (=DSM 44701T), isolated from a smear-ripened cheese.</title>
        <authorList>
            <consortium name="US DOE Joint Genome Institute (JGI-PGF)"/>
            <person name="Walter F."/>
            <person name="Albersmeier A."/>
            <person name="Kalinowski J."/>
            <person name="Ruckert C."/>
        </authorList>
    </citation>
    <scope>NUCLEOTIDE SEQUENCE</scope>
    <source>
        <strain evidence="2">JCM 18487</strain>
    </source>
</reference>
<accession>A0A917NHI8</accession>
<evidence type="ECO:0000313" key="3">
    <source>
        <dbReference type="Proteomes" id="UP000637695"/>
    </source>
</evidence>
<dbReference type="Proteomes" id="UP000637695">
    <property type="component" value="Unassembled WGS sequence"/>
</dbReference>
<evidence type="ECO:0000256" key="1">
    <source>
        <dbReference type="SAM" id="Phobius"/>
    </source>
</evidence>
<reference evidence="2" key="2">
    <citation type="submission" date="2020-09" db="EMBL/GenBank/DDBJ databases">
        <authorList>
            <person name="Sun Q."/>
            <person name="Ohkuma M."/>
        </authorList>
    </citation>
    <scope>NUCLEOTIDE SEQUENCE</scope>
    <source>
        <strain evidence="2">JCM 18487</strain>
    </source>
</reference>